<name>A0A1T4XPS1_9BACT</name>
<comment type="subcellular location">
    <subcellularLocation>
        <location evidence="2">Cell membrane</location>
        <topology evidence="2">Single-pass membrane protein</topology>
    </subcellularLocation>
</comment>
<evidence type="ECO:0000313" key="11">
    <source>
        <dbReference type="EMBL" id="SKA91075.1"/>
    </source>
</evidence>
<dbReference type="GO" id="GO:0006935">
    <property type="term" value="P:chemotaxis"/>
    <property type="evidence" value="ECO:0007669"/>
    <property type="project" value="UniProtKB-KW"/>
</dbReference>
<keyword evidence="9 10" id="KW-0472">Membrane</keyword>
<dbReference type="RefSeq" id="WP_078717845.1">
    <property type="nucleotide sequence ID" value="NZ_FUYC01000013.1"/>
</dbReference>
<dbReference type="GO" id="GO:0071978">
    <property type="term" value="P:bacterial-type flagellum-dependent swarming motility"/>
    <property type="evidence" value="ECO:0007669"/>
    <property type="project" value="TreeGrafter"/>
</dbReference>
<dbReference type="GO" id="GO:0005886">
    <property type="term" value="C:plasma membrane"/>
    <property type="evidence" value="ECO:0007669"/>
    <property type="project" value="UniProtKB-SubCell"/>
</dbReference>
<dbReference type="AlphaFoldDB" id="A0A1T4XPS1"/>
<protein>
    <recommendedName>
        <fullName evidence="10">Flagellar protein FliL</fullName>
    </recommendedName>
</protein>
<keyword evidence="4 10" id="KW-1003">Cell membrane</keyword>
<evidence type="ECO:0000313" key="12">
    <source>
        <dbReference type="Proteomes" id="UP000190027"/>
    </source>
</evidence>
<keyword evidence="6 10" id="KW-0812">Transmembrane</keyword>
<keyword evidence="12" id="KW-1185">Reference proteome</keyword>
<evidence type="ECO:0000256" key="3">
    <source>
        <dbReference type="ARBA" id="ARBA00008281"/>
    </source>
</evidence>
<evidence type="ECO:0000256" key="8">
    <source>
        <dbReference type="ARBA" id="ARBA00022989"/>
    </source>
</evidence>
<accession>A0A1T4XPS1</accession>
<dbReference type="PANTHER" id="PTHR35091:SF2">
    <property type="entry name" value="FLAGELLAR PROTEIN FLIL"/>
    <property type="match status" value="1"/>
</dbReference>
<evidence type="ECO:0000256" key="7">
    <source>
        <dbReference type="ARBA" id="ARBA00022779"/>
    </source>
</evidence>
<dbReference type="Proteomes" id="UP000190027">
    <property type="component" value="Unassembled WGS sequence"/>
</dbReference>
<organism evidence="11 12">
    <name type="scientific">Paucidesulfovibrio gracilis DSM 16080</name>
    <dbReference type="NCBI Taxonomy" id="1121449"/>
    <lineage>
        <taxon>Bacteria</taxon>
        <taxon>Pseudomonadati</taxon>
        <taxon>Thermodesulfobacteriota</taxon>
        <taxon>Desulfovibrionia</taxon>
        <taxon>Desulfovibrionales</taxon>
        <taxon>Desulfovibrionaceae</taxon>
        <taxon>Paucidesulfovibrio</taxon>
    </lineage>
</organism>
<reference evidence="11 12" key="1">
    <citation type="submission" date="2017-02" db="EMBL/GenBank/DDBJ databases">
        <authorList>
            <person name="Peterson S.W."/>
        </authorList>
    </citation>
    <scope>NUCLEOTIDE SEQUENCE [LARGE SCALE GENOMIC DNA]</scope>
    <source>
        <strain evidence="11 12">DSM 16080</strain>
    </source>
</reference>
<dbReference type="Pfam" id="PF03748">
    <property type="entry name" value="FliL"/>
    <property type="match status" value="1"/>
</dbReference>
<keyword evidence="5 10" id="KW-0145">Chemotaxis</keyword>
<evidence type="ECO:0000256" key="9">
    <source>
        <dbReference type="ARBA" id="ARBA00023136"/>
    </source>
</evidence>
<keyword evidence="11" id="KW-0966">Cell projection</keyword>
<comment type="similarity">
    <text evidence="3 10">Belongs to the FliL family.</text>
</comment>
<evidence type="ECO:0000256" key="5">
    <source>
        <dbReference type="ARBA" id="ARBA00022500"/>
    </source>
</evidence>
<dbReference type="PANTHER" id="PTHR35091">
    <property type="entry name" value="FLAGELLAR PROTEIN FLIL"/>
    <property type="match status" value="1"/>
</dbReference>
<evidence type="ECO:0000256" key="10">
    <source>
        <dbReference type="RuleBase" id="RU364125"/>
    </source>
</evidence>
<evidence type="ECO:0000256" key="1">
    <source>
        <dbReference type="ARBA" id="ARBA00002254"/>
    </source>
</evidence>
<evidence type="ECO:0000256" key="4">
    <source>
        <dbReference type="ARBA" id="ARBA00022475"/>
    </source>
</evidence>
<feature type="transmembrane region" description="Helical" evidence="10">
    <location>
        <begin position="16"/>
        <end position="36"/>
    </location>
</feature>
<proteinExistence type="inferred from homology"/>
<keyword evidence="8 10" id="KW-1133">Transmembrane helix</keyword>
<dbReference type="GO" id="GO:0009425">
    <property type="term" value="C:bacterial-type flagellum basal body"/>
    <property type="evidence" value="ECO:0007669"/>
    <property type="project" value="InterPro"/>
</dbReference>
<dbReference type="InterPro" id="IPR005503">
    <property type="entry name" value="FliL"/>
</dbReference>
<comment type="function">
    <text evidence="1 10">Controls the rotational direction of flagella during chemotaxis.</text>
</comment>
<keyword evidence="11" id="KW-0969">Cilium</keyword>
<dbReference type="EMBL" id="FUYC01000013">
    <property type="protein sequence ID" value="SKA91075.1"/>
    <property type="molecule type" value="Genomic_DNA"/>
</dbReference>
<evidence type="ECO:0000256" key="2">
    <source>
        <dbReference type="ARBA" id="ARBA00004162"/>
    </source>
</evidence>
<evidence type="ECO:0000256" key="6">
    <source>
        <dbReference type="ARBA" id="ARBA00022692"/>
    </source>
</evidence>
<keyword evidence="11" id="KW-0282">Flagellum</keyword>
<dbReference type="OrthoDB" id="9799777at2"/>
<keyword evidence="7 10" id="KW-0283">Flagellar rotation</keyword>
<sequence>MADEITQEEPKKKKGLLKWIIILVLLLGIGAAAFFFKDTIMDMVGMGGDATEEQVEEQPLADAPGFKGEMASVEPFVANLNDPLGKRYVKLGLEVELINEKAVSEFDSSQIKIKNMLLILLGSKKPQEMLGPKNQLQLQQEIVDRINQIIGEGKVLQVYFSVYILQ</sequence>
<dbReference type="STRING" id="1121449.SAMN02745704_02300"/>
<gene>
    <name evidence="11" type="ORF">SAMN02745704_02300</name>
</gene>